<evidence type="ECO:0000256" key="1">
    <source>
        <dbReference type="SAM" id="MobiDB-lite"/>
    </source>
</evidence>
<keyword evidence="3" id="KW-1185">Reference proteome</keyword>
<feature type="compositionally biased region" description="Basic residues" evidence="1">
    <location>
        <begin position="297"/>
        <end position="306"/>
    </location>
</feature>
<accession>A0ABR1IM11</accession>
<evidence type="ECO:0000313" key="2">
    <source>
        <dbReference type="EMBL" id="KAK7433595.1"/>
    </source>
</evidence>
<feature type="compositionally biased region" description="Low complexity" evidence="1">
    <location>
        <begin position="695"/>
        <end position="709"/>
    </location>
</feature>
<reference evidence="2 3" key="1">
    <citation type="submission" date="2024-01" db="EMBL/GenBank/DDBJ databases">
        <title>A draft genome for the cacao thread blight pathogen Marasmiellus scandens.</title>
        <authorList>
            <person name="Baruah I.K."/>
            <person name="Leung J."/>
            <person name="Bukari Y."/>
            <person name="Amoako-Attah I."/>
            <person name="Meinhardt L.W."/>
            <person name="Bailey B.A."/>
            <person name="Cohen S.P."/>
        </authorList>
    </citation>
    <scope>NUCLEOTIDE SEQUENCE [LARGE SCALE GENOMIC DNA]</scope>
    <source>
        <strain evidence="2 3">GH-19</strain>
    </source>
</reference>
<protein>
    <submittedName>
        <fullName evidence="2">Uncharacterized protein</fullName>
    </submittedName>
</protein>
<feature type="compositionally biased region" description="Basic residues" evidence="1">
    <location>
        <begin position="659"/>
        <end position="670"/>
    </location>
</feature>
<feature type="region of interest" description="Disordered" evidence="1">
    <location>
        <begin position="625"/>
        <end position="731"/>
    </location>
</feature>
<proteinExistence type="predicted"/>
<evidence type="ECO:0000313" key="3">
    <source>
        <dbReference type="Proteomes" id="UP001498398"/>
    </source>
</evidence>
<feature type="compositionally biased region" description="Polar residues" evidence="1">
    <location>
        <begin position="272"/>
        <end position="282"/>
    </location>
</feature>
<feature type="compositionally biased region" description="Polar residues" evidence="1">
    <location>
        <begin position="310"/>
        <end position="323"/>
    </location>
</feature>
<name>A0ABR1IM11_9AGAR</name>
<sequence length="731" mass="81493">MSSTVKLLNFRSKQTIRRLDHIRKLILARDQARLDDDYSTKEDQDAWLAVAPFLRHLFNTLTHSTVDYPDADPLWALSCRHMHWVFDELLYDYDLEWVPSLSSLTHVRNRTENFDLSRPLDMSDAQDTPMYLDPSKPSTSSSPKKKSRETTAKPSSLQSSGSRPSKPLPSRPVKESNTPGTFFPKSDLRLLLPTGTNPPSKPEPTPPAVEVKTVKKRPAVSETEEKPIVKKPRPQPKPIKSALKTPTPDTKPVQRQSSRTIRVQAREKEQAAVQSRSNSITSDMELPSLSQPSPPKRSTRKSRKGKNPVSRASSRALSATPSIVESRDDSSNRETIALGSFYRFDPNTPLQDLFNRFKDVTKFETDKDGHYFGSAAGRPIFTFTDGTENFSVRAPLGTKVPTYLNVRTFLEAMVSGSFAFDEHCIHCALLWQTCAPQGPYVLRGGKLAMKKCNCCQSRRVACSSAFPLDTLVASKDLMAIYSQNSAIWIVQQLDEIMTNMRLRASLQKQANDLMVTLATVDEQILFQQAKLRESARDPTVLLAQLANAQDTEFEVSNRLLQQLSVAAGWESNCFNEKMVLMQDSSTGEFHVVPASAQAGFDVSTYSYDSIMTDPRNYDMEDVVVEEDPSQQASSSRRTLDQPKPSKSRSKGKLTSTKSVKGRAAVKKGKGKERAREPTPEPSEEEEEVSEGESESGGTEVDESPSPVVSKSRKVRVELPARTTRSKSGPKP</sequence>
<comment type="caution">
    <text evidence="2">The sequence shown here is derived from an EMBL/GenBank/DDBJ whole genome shotgun (WGS) entry which is preliminary data.</text>
</comment>
<organism evidence="2 3">
    <name type="scientific">Marasmiellus scandens</name>
    <dbReference type="NCBI Taxonomy" id="2682957"/>
    <lineage>
        <taxon>Eukaryota</taxon>
        <taxon>Fungi</taxon>
        <taxon>Dikarya</taxon>
        <taxon>Basidiomycota</taxon>
        <taxon>Agaricomycotina</taxon>
        <taxon>Agaricomycetes</taxon>
        <taxon>Agaricomycetidae</taxon>
        <taxon>Agaricales</taxon>
        <taxon>Marasmiineae</taxon>
        <taxon>Omphalotaceae</taxon>
        <taxon>Marasmiellus</taxon>
    </lineage>
</organism>
<feature type="compositionally biased region" description="Low complexity" evidence="1">
    <location>
        <begin position="154"/>
        <end position="165"/>
    </location>
</feature>
<feature type="region of interest" description="Disordered" evidence="1">
    <location>
        <begin position="118"/>
        <end position="331"/>
    </location>
</feature>
<gene>
    <name evidence="2" type="ORF">VKT23_020699</name>
</gene>
<dbReference type="EMBL" id="JBANRG010000149">
    <property type="protein sequence ID" value="KAK7433595.1"/>
    <property type="molecule type" value="Genomic_DNA"/>
</dbReference>
<feature type="compositionally biased region" description="Acidic residues" evidence="1">
    <location>
        <begin position="681"/>
        <end position="693"/>
    </location>
</feature>
<dbReference type="Proteomes" id="UP001498398">
    <property type="component" value="Unassembled WGS sequence"/>
</dbReference>